<gene>
    <name evidence="3" type="ORF">PROFUN_06422</name>
</gene>
<comment type="caution">
    <text evidence="3">The sequence shown here is derived from an EMBL/GenBank/DDBJ whole genome shotgun (WGS) entry which is preliminary data.</text>
</comment>
<dbReference type="EMBL" id="MDYQ01000042">
    <property type="protein sequence ID" value="PRP85633.1"/>
    <property type="molecule type" value="Genomic_DNA"/>
</dbReference>
<dbReference type="STRING" id="1890364.A0A2P6NNU8"/>
<dbReference type="PANTHER" id="PTHR13078">
    <property type="entry name" value="PEROXISOMAL MULTIFUNCTIONAL ENZYME TYPE 2-RELATED"/>
    <property type="match status" value="1"/>
</dbReference>
<dbReference type="GO" id="GO:0006635">
    <property type="term" value="P:fatty acid beta-oxidation"/>
    <property type="evidence" value="ECO:0007669"/>
    <property type="project" value="TreeGrafter"/>
</dbReference>
<dbReference type="OrthoDB" id="3592703at2759"/>
<evidence type="ECO:0000313" key="4">
    <source>
        <dbReference type="Proteomes" id="UP000241769"/>
    </source>
</evidence>
<protein>
    <submittedName>
        <fullName evidence="3">Putative estradiol 17 beta-dehydrogenase</fullName>
    </submittedName>
</protein>
<evidence type="ECO:0000313" key="3">
    <source>
        <dbReference type="EMBL" id="PRP85633.1"/>
    </source>
</evidence>
<feature type="domain" description="Peroxisomal multifunctional enzyme type 2-like N-terminal" evidence="2">
    <location>
        <begin position="36"/>
        <end position="158"/>
    </location>
</feature>
<dbReference type="GO" id="GO:0044594">
    <property type="term" value="F:17-beta-hydroxysteroid dehydrogenase (NAD+) activity"/>
    <property type="evidence" value="ECO:0007669"/>
    <property type="project" value="TreeGrafter"/>
</dbReference>
<dbReference type="InterPro" id="IPR002539">
    <property type="entry name" value="MaoC-like_dom"/>
</dbReference>
<dbReference type="Proteomes" id="UP000241769">
    <property type="component" value="Unassembled WGS sequence"/>
</dbReference>
<dbReference type="FunCoup" id="A0A2P6NNU8">
    <property type="interactions" value="119"/>
</dbReference>
<dbReference type="AlphaFoldDB" id="A0A2P6NNU8"/>
<reference evidence="3 4" key="1">
    <citation type="journal article" date="2018" name="Genome Biol. Evol.">
        <title>Multiple Roots of Fruiting Body Formation in Amoebozoa.</title>
        <authorList>
            <person name="Hillmann F."/>
            <person name="Forbes G."/>
            <person name="Novohradska S."/>
            <person name="Ferling I."/>
            <person name="Riege K."/>
            <person name="Groth M."/>
            <person name="Westermann M."/>
            <person name="Marz M."/>
            <person name="Spaller T."/>
            <person name="Winckler T."/>
            <person name="Schaap P."/>
            <person name="Glockner G."/>
        </authorList>
    </citation>
    <scope>NUCLEOTIDE SEQUENCE [LARGE SCALE GENOMIC DNA]</scope>
    <source>
        <strain evidence="3 4">Jena</strain>
    </source>
</reference>
<proteinExistence type="predicted"/>
<dbReference type="GO" id="GO:0004300">
    <property type="term" value="F:enoyl-CoA hydratase activity"/>
    <property type="evidence" value="ECO:0007669"/>
    <property type="project" value="TreeGrafter"/>
</dbReference>
<dbReference type="SUPFAM" id="SSF54637">
    <property type="entry name" value="Thioesterase/thiol ester dehydrase-isomerase"/>
    <property type="match status" value="2"/>
</dbReference>
<dbReference type="Gene3D" id="3.10.129.10">
    <property type="entry name" value="Hotdog Thioesterase"/>
    <property type="match status" value="2"/>
</dbReference>
<name>A0A2P6NNU8_9EUKA</name>
<organism evidence="3 4">
    <name type="scientific">Planoprotostelium fungivorum</name>
    <dbReference type="NCBI Taxonomy" id="1890364"/>
    <lineage>
        <taxon>Eukaryota</taxon>
        <taxon>Amoebozoa</taxon>
        <taxon>Evosea</taxon>
        <taxon>Variosea</taxon>
        <taxon>Cavosteliida</taxon>
        <taxon>Cavosteliaceae</taxon>
        <taxon>Planoprotostelium</taxon>
    </lineage>
</organism>
<dbReference type="InterPro" id="IPR054357">
    <property type="entry name" value="MFE-2_N"/>
</dbReference>
<dbReference type="GO" id="GO:0005777">
    <property type="term" value="C:peroxisome"/>
    <property type="evidence" value="ECO:0007669"/>
    <property type="project" value="TreeGrafter"/>
</dbReference>
<dbReference type="CDD" id="cd03448">
    <property type="entry name" value="HDE_HSD"/>
    <property type="match status" value="1"/>
</dbReference>
<dbReference type="Pfam" id="PF22622">
    <property type="entry name" value="MFE-2_hydrat-2_N"/>
    <property type="match status" value="1"/>
</dbReference>
<keyword evidence="4" id="KW-1185">Reference proteome</keyword>
<dbReference type="PANTHER" id="PTHR13078:SF56">
    <property type="entry name" value="PEROXISOMAL MULTIFUNCTIONAL ENZYME TYPE 2"/>
    <property type="match status" value="1"/>
</dbReference>
<dbReference type="GO" id="GO:0003857">
    <property type="term" value="F:(3S)-3-hydroxyacyl-CoA dehydrogenase (NAD+) activity"/>
    <property type="evidence" value="ECO:0007669"/>
    <property type="project" value="TreeGrafter"/>
</dbReference>
<dbReference type="InterPro" id="IPR029069">
    <property type="entry name" value="HotDog_dom_sf"/>
</dbReference>
<evidence type="ECO:0000259" key="1">
    <source>
        <dbReference type="Pfam" id="PF01575"/>
    </source>
</evidence>
<dbReference type="Pfam" id="PF01575">
    <property type="entry name" value="MaoC_dehydratas"/>
    <property type="match status" value="1"/>
</dbReference>
<evidence type="ECO:0000259" key="2">
    <source>
        <dbReference type="Pfam" id="PF22622"/>
    </source>
</evidence>
<sequence>MFGLPAGKSKMSNKSAKNAEILQKVKECQFQEVVSRYDEKDAILYALSVGEGEFGGTTILGDVRKELKVLLSELFNSRVLFPFSVLDQMIGSMGDYNPMMILHGEQYLELNGPLPLSATVKTSAEISAIQDKGKGALIVVKATTRDASNNKILEETHSTCRTWWSRQCESRHQVNSAVSYSMINPFQWGSKGKCEYPREKTSPGAAIFYRMMGDRNPLHCDPNLAAVAGFDQPILHGLCTFGHAGRAVLHHFCDNDVSRFRSIQGRFLKVVYPGETIITQMWREGNKILFQSKVEERPDGNVLVGAVEIVPRESKL</sequence>
<dbReference type="InParanoid" id="A0A2P6NNU8"/>
<feature type="domain" description="MaoC-like" evidence="1">
    <location>
        <begin position="198"/>
        <end position="297"/>
    </location>
</feature>
<accession>A0A2P6NNU8</accession>